<feature type="signal peptide" evidence="1">
    <location>
        <begin position="1"/>
        <end position="29"/>
    </location>
</feature>
<reference evidence="3 4" key="1">
    <citation type="submission" date="2019-07" db="EMBL/GenBank/DDBJ databases">
        <title>Georgenia wutianyii sp. nov. and Georgenia *** sp. nov. isolated from plateau pika (Ochotona curzoniae) in the Qinghai-Tibet plateau of China.</title>
        <authorList>
            <person name="Tian Z."/>
        </authorList>
    </citation>
    <scope>NUCLEOTIDE SEQUENCE [LARGE SCALE GENOMIC DNA]</scope>
    <source>
        <strain evidence="3 4">Z446</strain>
    </source>
</reference>
<organism evidence="3 4">
    <name type="scientific">Georgenia yuyongxinii</name>
    <dbReference type="NCBI Taxonomy" id="2589797"/>
    <lineage>
        <taxon>Bacteria</taxon>
        <taxon>Bacillati</taxon>
        <taxon>Actinomycetota</taxon>
        <taxon>Actinomycetes</taxon>
        <taxon>Micrococcales</taxon>
        <taxon>Bogoriellaceae</taxon>
        <taxon>Georgenia</taxon>
    </lineage>
</organism>
<name>A0A552WYY6_9MICO</name>
<feature type="chain" id="PRO_5021854674" description="SsuA/THI5-like domain-containing protein" evidence="1">
    <location>
        <begin position="30"/>
        <end position="320"/>
    </location>
</feature>
<comment type="caution">
    <text evidence="3">The sequence shown here is derived from an EMBL/GenBank/DDBJ whole genome shotgun (WGS) entry which is preliminary data.</text>
</comment>
<protein>
    <recommendedName>
        <fullName evidence="2">SsuA/THI5-like domain-containing protein</fullName>
    </recommendedName>
</protein>
<sequence>MNNKLWRSSVIAAIAASTMVLSACGGSNAAGDAEEQTDITIGLIPVLDPGLVFIALEKGYFEDHGLNVELSSGIGGATNATAMAAGDIDVGFGAYVTILQAHDQGILDVAIIAEAARATKGLAGIYSLADSDVVGPEDLPGNKLALAQVRTIPDLVSQAVLEDLGVDYGGIERVEMPYPDMGAGLARGDFDAAWLTEPFITLLKKDYDVNEVVDAYSGPADGLSVAGFYTTKKFAEANPTTIASIRAALADAAEFAKSSPDETRDLLQVYTKLDDDVMDAVTLPEFPADIDVDKIAVNPDLMVEAGYLDEPVDIESLVIK</sequence>
<dbReference type="Pfam" id="PF09084">
    <property type="entry name" value="NMT1"/>
    <property type="match status" value="1"/>
</dbReference>
<dbReference type="SUPFAM" id="SSF53850">
    <property type="entry name" value="Periplasmic binding protein-like II"/>
    <property type="match status" value="1"/>
</dbReference>
<accession>A0A552WYY6</accession>
<evidence type="ECO:0000313" key="3">
    <source>
        <dbReference type="EMBL" id="TRW47553.1"/>
    </source>
</evidence>
<dbReference type="RefSeq" id="WP_143416508.1">
    <property type="nucleotide sequence ID" value="NZ_VJXR01000001.1"/>
</dbReference>
<evidence type="ECO:0000259" key="2">
    <source>
        <dbReference type="Pfam" id="PF09084"/>
    </source>
</evidence>
<dbReference type="AlphaFoldDB" id="A0A552WYY6"/>
<gene>
    <name evidence="3" type="ORF">FJ693_00120</name>
</gene>
<dbReference type="PANTHER" id="PTHR30024">
    <property type="entry name" value="ALIPHATIC SULFONATES-BINDING PROTEIN-RELATED"/>
    <property type="match status" value="1"/>
</dbReference>
<dbReference type="Gene3D" id="3.40.190.10">
    <property type="entry name" value="Periplasmic binding protein-like II"/>
    <property type="match status" value="2"/>
</dbReference>
<dbReference type="PROSITE" id="PS51257">
    <property type="entry name" value="PROKAR_LIPOPROTEIN"/>
    <property type="match status" value="1"/>
</dbReference>
<feature type="domain" description="SsuA/THI5-like" evidence="2">
    <location>
        <begin position="52"/>
        <end position="262"/>
    </location>
</feature>
<dbReference type="Proteomes" id="UP000318693">
    <property type="component" value="Unassembled WGS sequence"/>
</dbReference>
<evidence type="ECO:0000256" key="1">
    <source>
        <dbReference type="SAM" id="SignalP"/>
    </source>
</evidence>
<proteinExistence type="predicted"/>
<dbReference type="InterPro" id="IPR015168">
    <property type="entry name" value="SsuA/THI5"/>
</dbReference>
<keyword evidence="4" id="KW-1185">Reference proteome</keyword>
<keyword evidence="1" id="KW-0732">Signal</keyword>
<dbReference type="EMBL" id="VJXR01000001">
    <property type="protein sequence ID" value="TRW47553.1"/>
    <property type="molecule type" value="Genomic_DNA"/>
</dbReference>
<evidence type="ECO:0000313" key="4">
    <source>
        <dbReference type="Proteomes" id="UP000318693"/>
    </source>
</evidence>